<evidence type="ECO:0000256" key="2">
    <source>
        <dbReference type="SAM" id="SignalP"/>
    </source>
</evidence>
<sequence>MKLRFAVLVVLLAAGSLTGACGSSSSPTASPTSQSEVPQPAKPGCAHNWQFDVPDQDRATYAKYAARVAQDVTVYNTAVEGGADLTDAADTLATDTGGGDTLGLVQDIPFIGCYSLTIRDAARTTQSTFSDAADSDDLTAPGGRADFAAKYLAFRNAINAYAAQFDGVQLTKKLRD</sequence>
<name>A0ABP8J731_9ACTN</name>
<accession>A0ABP8J731</accession>
<feature type="chain" id="PRO_5045707461" description="Lipoprotein" evidence="2">
    <location>
        <begin position="20"/>
        <end position="176"/>
    </location>
</feature>
<dbReference type="PROSITE" id="PS51257">
    <property type="entry name" value="PROKAR_LIPOPROTEIN"/>
    <property type="match status" value="1"/>
</dbReference>
<organism evidence="3 4">
    <name type="scientific">Tsukamurella soli</name>
    <dbReference type="NCBI Taxonomy" id="644556"/>
    <lineage>
        <taxon>Bacteria</taxon>
        <taxon>Bacillati</taxon>
        <taxon>Actinomycetota</taxon>
        <taxon>Actinomycetes</taxon>
        <taxon>Mycobacteriales</taxon>
        <taxon>Tsukamurellaceae</taxon>
        <taxon>Tsukamurella</taxon>
    </lineage>
</organism>
<protein>
    <recommendedName>
        <fullName evidence="5">Lipoprotein</fullName>
    </recommendedName>
</protein>
<proteinExistence type="predicted"/>
<reference evidence="4" key="1">
    <citation type="journal article" date="2019" name="Int. J. Syst. Evol. Microbiol.">
        <title>The Global Catalogue of Microorganisms (GCM) 10K type strain sequencing project: providing services to taxonomists for standard genome sequencing and annotation.</title>
        <authorList>
            <consortium name="The Broad Institute Genomics Platform"/>
            <consortium name="The Broad Institute Genome Sequencing Center for Infectious Disease"/>
            <person name="Wu L."/>
            <person name="Ma J."/>
        </authorList>
    </citation>
    <scope>NUCLEOTIDE SEQUENCE [LARGE SCALE GENOMIC DNA]</scope>
    <source>
        <strain evidence="4">JCM 17688</strain>
    </source>
</reference>
<feature type="signal peptide" evidence="2">
    <location>
        <begin position="1"/>
        <end position="19"/>
    </location>
</feature>
<keyword evidence="2" id="KW-0732">Signal</keyword>
<feature type="compositionally biased region" description="Low complexity" evidence="1">
    <location>
        <begin position="23"/>
        <end position="35"/>
    </location>
</feature>
<gene>
    <name evidence="3" type="ORF">GCM10023147_08770</name>
</gene>
<evidence type="ECO:0008006" key="5">
    <source>
        <dbReference type="Google" id="ProtNLM"/>
    </source>
</evidence>
<dbReference type="EMBL" id="BAABFR010000008">
    <property type="protein sequence ID" value="GAA4386038.1"/>
    <property type="molecule type" value="Genomic_DNA"/>
</dbReference>
<comment type="caution">
    <text evidence="3">The sequence shown here is derived from an EMBL/GenBank/DDBJ whole genome shotgun (WGS) entry which is preliminary data.</text>
</comment>
<feature type="region of interest" description="Disordered" evidence="1">
    <location>
        <begin position="19"/>
        <end position="44"/>
    </location>
</feature>
<keyword evidence="4" id="KW-1185">Reference proteome</keyword>
<evidence type="ECO:0000256" key="1">
    <source>
        <dbReference type="SAM" id="MobiDB-lite"/>
    </source>
</evidence>
<dbReference type="Proteomes" id="UP001500635">
    <property type="component" value="Unassembled WGS sequence"/>
</dbReference>
<evidence type="ECO:0000313" key="4">
    <source>
        <dbReference type="Proteomes" id="UP001500635"/>
    </source>
</evidence>
<evidence type="ECO:0000313" key="3">
    <source>
        <dbReference type="EMBL" id="GAA4386038.1"/>
    </source>
</evidence>